<dbReference type="Proteomes" id="UP001152798">
    <property type="component" value="Chromosome 6"/>
</dbReference>
<evidence type="ECO:0000313" key="2">
    <source>
        <dbReference type="Proteomes" id="UP001152798"/>
    </source>
</evidence>
<organism evidence="1 2">
    <name type="scientific">Nezara viridula</name>
    <name type="common">Southern green stink bug</name>
    <name type="synonym">Cimex viridulus</name>
    <dbReference type="NCBI Taxonomy" id="85310"/>
    <lineage>
        <taxon>Eukaryota</taxon>
        <taxon>Metazoa</taxon>
        <taxon>Ecdysozoa</taxon>
        <taxon>Arthropoda</taxon>
        <taxon>Hexapoda</taxon>
        <taxon>Insecta</taxon>
        <taxon>Pterygota</taxon>
        <taxon>Neoptera</taxon>
        <taxon>Paraneoptera</taxon>
        <taxon>Hemiptera</taxon>
        <taxon>Heteroptera</taxon>
        <taxon>Panheteroptera</taxon>
        <taxon>Pentatomomorpha</taxon>
        <taxon>Pentatomoidea</taxon>
        <taxon>Pentatomidae</taxon>
        <taxon>Pentatominae</taxon>
        <taxon>Nezara</taxon>
    </lineage>
</organism>
<gene>
    <name evidence="1" type="ORF">NEZAVI_LOCUS14105</name>
</gene>
<proteinExistence type="predicted"/>
<reference evidence="1" key="1">
    <citation type="submission" date="2022-01" db="EMBL/GenBank/DDBJ databases">
        <authorList>
            <person name="King R."/>
        </authorList>
    </citation>
    <scope>NUCLEOTIDE SEQUENCE</scope>
</reference>
<sequence>MACLHVESLRREWRVAGVDEVSRATFATKSFLAQPPDQCLGNILGALDTGGESYRSMEVRFQLNGGVLGGINSLLRRPAKVVKAKRFAILGAGRFPFTATNNLLHRSAQRNGL</sequence>
<accession>A0A9P0HPY4</accession>
<evidence type="ECO:0000313" key="1">
    <source>
        <dbReference type="EMBL" id="CAH1406079.1"/>
    </source>
</evidence>
<keyword evidence="2" id="KW-1185">Reference proteome</keyword>
<protein>
    <submittedName>
        <fullName evidence="1">Uncharacterized protein</fullName>
    </submittedName>
</protein>
<name>A0A9P0HPY4_NEZVI</name>
<dbReference type="EMBL" id="OV725082">
    <property type="protein sequence ID" value="CAH1406079.1"/>
    <property type="molecule type" value="Genomic_DNA"/>
</dbReference>
<dbReference type="AlphaFoldDB" id="A0A9P0HPY4"/>